<protein>
    <recommendedName>
        <fullName evidence="8">DDE Tnp4 domain-containing protein</fullName>
    </recommendedName>
</protein>
<dbReference type="OrthoDB" id="6810133at2759"/>
<dbReference type="InterPro" id="IPR052638">
    <property type="entry name" value="PiggyBac_TE-derived"/>
</dbReference>
<proteinExistence type="predicted"/>
<evidence type="ECO:0000313" key="6">
    <source>
        <dbReference type="EMBL" id="KAF2880271.1"/>
    </source>
</evidence>
<feature type="domain" description="DDE Tnp4" evidence="4">
    <location>
        <begin position="6"/>
        <end position="66"/>
    </location>
</feature>
<comment type="caution">
    <text evidence="6">The sequence shown here is derived from an EMBL/GenBank/DDBJ whole genome shotgun (WGS) entry which is preliminary data.</text>
</comment>
<evidence type="ECO:0000259" key="5">
    <source>
        <dbReference type="Pfam" id="PF13843"/>
    </source>
</evidence>
<feature type="domain" description="PiggyBac transposable element-derived protein" evidence="5">
    <location>
        <begin position="197"/>
        <end position="295"/>
    </location>
</feature>
<dbReference type="PANTHER" id="PTHR47055:SF3">
    <property type="entry name" value="PHORBOL-ESTER_DAG-TYPE DOMAIN-CONTAINING PROTEIN"/>
    <property type="match status" value="1"/>
</dbReference>
<gene>
    <name evidence="6" type="ORF">ILUMI_25894</name>
</gene>
<dbReference type="Pfam" id="PF13359">
    <property type="entry name" value="DDE_Tnp_4"/>
    <property type="match status" value="1"/>
</dbReference>
<keyword evidence="2" id="KW-0479">Metal-binding</keyword>
<sequence length="433" mass="49881">MRPFLKTGRRLSEAKQIFNYRLSRSRNTVENAFVILANTWRAYHRSVEYRVELADKVVKATVILHNYLRKLLTRAGISADGEVKDDADHQRPVKAYGCHNFFPDALEALEDDDDLVILSPDVDQLTDKEEFNDNNILIADMPNDIAGQIQIIKTTSSESYYDSSDDELLSDKQKLLKMSKKSKSAKPSVISKWTKQSGYHRLPQERMHWCEDEDLEVQIISAAIPRNRYYQIKQNIHFADNSNIDKSDKMFKLRPLMNISNEKFKPWGIFQTYLSIDEAMEDKISQRPEKESRTGRRRIHLSKLSDNSGQHSRSRGSISQSAVWAKECDIFKSPEVQTLRDILLQTSIQHHLTTTQRGSSSAAFFESILPGTEMAWGACENVDHSAALEDLDDEDLAQFLGETDQEPEDEEFQEAQDMCPPSILYLFYNHFTR</sequence>
<dbReference type="InterPro" id="IPR029526">
    <property type="entry name" value="PGBD"/>
</dbReference>
<name>A0A8K0C7J9_IGNLU</name>
<dbReference type="GO" id="GO:0043565">
    <property type="term" value="F:sequence-specific DNA binding"/>
    <property type="evidence" value="ECO:0007669"/>
    <property type="project" value="TreeGrafter"/>
</dbReference>
<evidence type="ECO:0000256" key="3">
    <source>
        <dbReference type="SAM" id="MobiDB-lite"/>
    </source>
</evidence>
<evidence type="ECO:0000259" key="4">
    <source>
        <dbReference type="Pfam" id="PF13359"/>
    </source>
</evidence>
<feature type="region of interest" description="Disordered" evidence="3">
    <location>
        <begin position="284"/>
        <end position="318"/>
    </location>
</feature>
<evidence type="ECO:0000256" key="2">
    <source>
        <dbReference type="ARBA" id="ARBA00022723"/>
    </source>
</evidence>
<keyword evidence="7" id="KW-1185">Reference proteome</keyword>
<dbReference type="PANTHER" id="PTHR47055">
    <property type="entry name" value="DDE_TNP_1_7 DOMAIN-CONTAINING PROTEIN"/>
    <property type="match status" value="1"/>
</dbReference>
<dbReference type="Pfam" id="PF13843">
    <property type="entry name" value="DDE_Tnp_1_7"/>
    <property type="match status" value="1"/>
</dbReference>
<dbReference type="Proteomes" id="UP000801492">
    <property type="component" value="Unassembled WGS sequence"/>
</dbReference>
<dbReference type="InterPro" id="IPR027806">
    <property type="entry name" value="HARBI1_dom"/>
</dbReference>
<dbReference type="GO" id="GO:0046872">
    <property type="term" value="F:metal ion binding"/>
    <property type="evidence" value="ECO:0007669"/>
    <property type="project" value="UniProtKB-KW"/>
</dbReference>
<accession>A0A8K0C7J9</accession>
<evidence type="ECO:0008006" key="8">
    <source>
        <dbReference type="Google" id="ProtNLM"/>
    </source>
</evidence>
<dbReference type="AlphaFoldDB" id="A0A8K0C7J9"/>
<feature type="compositionally biased region" description="Polar residues" evidence="3">
    <location>
        <begin position="304"/>
        <end position="318"/>
    </location>
</feature>
<evidence type="ECO:0000313" key="7">
    <source>
        <dbReference type="Proteomes" id="UP000801492"/>
    </source>
</evidence>
<comment type="cofactor">
    <cofactor evidence="1">
        <name>a divalent metal cation</name>
        <dbReference type="ChEBI" id="CHEBI:60240"/>
    </cofactor>
</comment>
<organism evidence="6 7">
    <name type="scientific">Ignelater luminosus</name>
    <name type="common">Cucubano</name>
    <name type="synonym">Pyrophorus luminosus</name>
    <dbReference type="NCBI Taxonomy" id="2038154"/>
    <lineage>
        <taxon>Eukaryota</taxon>
        <taxon>Metazoa</taxon>
        <taxon>Ecdysozoa</taxon>
        <taxon>Arthropoda</taxon>
        <taxon>Hexapoda</taxon>
        <taxon>Insecta</taxon>
        <taxon>Pterygota</taxon>
        <taxon>Neoptera</taxon>
        <taxon>Endopterygota</taxon>
        <taxon>Coleoptera</taxon>
        <taxon>Polyphaga</taxon>
        <taxon>Elateriformia</taxon>
        <taxon>Elateroidea</taxon>
        <taxon>Elateridae</taxon>
        <taxon>Agrypninae</taxon>
        <taxon>Pyrophorini</taxon>
        <taxon>Ignelater</taxon>
    </lineage>
</organism>
<dbReference type="EMBL" id="VTPC01090990">
    <property type="protein sequence ID" value="KAF2880271.1"/>
    <property type="molecule type" value="Genomic_DNA"/>
</dbReference>
<reference evidence="6" key="1">
    <citation type="submission" date="2019-08" db="EMBL/GenBank/DDBJ databases">
        <title>The genome of the North American firefly Photinus pyralis.</title>
        <authorList>
            <consortium name="Photinus pyralis genome working group"/>
            <person name="Fallon T.R."/>
            <person name="Sander Lower S.E."/>
            <person name="Weng J.-K."/>
        </authorList>
    </citation>
    <scope>NUCLEOTIDE SEQUENCE</scope>
    <source>
        <strain evidence="6">TRF0915ILg1</strain>
        <tissue evidence="6">Whole body</tissue>
    </source>
</reference>
<feature type="compositionally biased region" description="Basic and acidic residues" evidence="3">
    <location>
        <begin position="284"/>
        <end position="294"/>
    </location>
</feature>
<evidence type="ECO:0000256" key="1">
    <source>
        <dbReference type="ARBA" id="ARBA00001968"/>
    </source>
</evidence>